<dbReference type="InterPro" id="IPR025326">
    <property type="entry name" value="DUF4232"/>
</dbReference>
<feature type="transmembrane region" description="Helical" evidence="2">
    <location>
        <begin position="12"/>
        <end position="34"/>
    </location>
</feature>
<feature type="domain" description="DUF4232" evidence="3">
    <location>
        <begin position="320"/>
        <end position="434"/>
    </location>
</feature>
<feature type="transmembrane region" description="Helical" evidence="2">
    <location>
        <begin position="167"/>
        <end position="194"/>
    </location>
</feature>
<evidence type="ECO:0000313" key="4">
    <source>
        <dbReference type="EMBL" id="MFC0672454.1"/>
    </source>
</evidence>
<evidence type="ECO:0000313" key="5">
    <source>
        <dbReference type="Proteomes" id="UP001589793"/>
    </source>
</evidence>
<gene>
    <name evidence="4" type="ORF">ACFFF6_00635</name>
</gene>
<feature type="transmembrane region" description="Helical" evidence="2">
    <location>
        <begin position="69"/>
        <end position="90"/>
    </location>
</feature>
<proteinExistence type="predicted"/>
<organism evidence="4 5">
    <name type="scientific">Brachybacterium hainanense</name>
    <dbReference type="NCBI Taxonomy" id="1541174"/>
    <lineage>
        <taxon>Bacteria</taxon>
        <taxon>Bacillati</taxon>
        <taxon>Actinomycetota</taxon>
        <taxon>Actinomycetes</taxon>
        <taxon>Micrococcales</taxon>
        <taxon>Dermabacteraceae</taxon>
        <taxon>Brachybacterium</taxon>
    </lineage>
</organism>
<keyword evidence="2" id="KW-1133">Transmembrane helix</keyword>
<name>A0ABV6R650_9MICO</name>
<feature type="transmembrane region" description="Helical" evidence="2">
    <location>
        <begin position="111"/>
        <end position="130"/>
    </location>
</feature>
<dbReference type="RefSeq" id="WP_376977258.1">
    <property type="nucleotide sequence ID" value="NZ_JBHLSV010000001.1"/>
</dbReference>
<keyword evidence="5" id="KW-1185">Reference proteome</keyword>
<evidence type="ECO:0000256" key="2">
    <source>
        <dbReference type="SAM" id="Phobius"/>
    </source>
</evidence>
<dbReference type="EMBL" id="JBHLSV010000001">
    <property type="protein sequence ID" value="MFC0672454.1"/>
    <property type="molecule type" value="Genomic_DNA"/>
</dbReference>
<feature type="transmembrane region" description="Helical" evidence="2">
    <location>
        <begin position="200"/>
        <end position="224"/>
    </location>
</feature>
<dbReference type="Pfam" id="PF14016">
    <property type="entry name" value="DUF4232"/>
    <property type="match status" value="1"/>
</dbReference>
<feature type="transmembrane region" description="Helical" evidence="2">
    <location>
        <begin position="136"/>
        <end position="155"/>
    </location>
</feature>
<accession>A0ABV6R650</accession>
<feature type="region of interest" description="Disordered" evidence="1">
    <location>
        <begin position="291"/>
        <end position="314"/>
    </location>
</feature>
<evidence type="ECO:0000256" key="1">
    <source>
        <dbReference type="SAM" id="MobiDB-lite"/>
    </source>
</evidence>
<dbReference type="Proteomes" id="UP001589793">
    <property type="component" value="Unassembled WGS sequence"/>
</dbReference>
<keyword evidence="2" id="KW-0472">Membrane</keyword>
<reference evidence="4 5" key="1">
    <citation type="submission" date="2024-09" db="EMBL/GenBank/DDBJ databases">
        <authorList>
            <person name="Sun Q."/>
            <person name="Mori K."/>
        </authorList>
    </citation>
    <scope>NUCLEOTIDE SEQUENCE [LARGE SCALE GENOMIC DNA]</scope>
    <source>
        <strain evidence="4 5">CICC 10874</strain>
    </source>
</reference>
<protein>
    <submittedName>
        <fullName evidence="4">DUF4232 domain-containing protein</fullName>
    </submittedName>
</protein>
<comment type="caution">
    <text evidence="4">The sequence shown here is derived from an EMBL/GenBank/DDBJ whole genome shotgun (WGS) entry which is preliminary data.</text>
</comment>
<keyword evidence="2" id="KW-0812">Transmembrane</keyword>
<sequence>MTSLSVPSAAAWRSAAMICAGVMMVLAVVVMAAAGHHASALGADPGWVLFPEEERVDIWADAREHYRRVVRFGLVAWAGAWTAIAVVLFAGPAAPHPPPGPSSGRGGHATVPWLLGPLLVLAVVVSGALLGSSIPALVAGCTAGVSLSALASWLWMRSETPRRGLAWVLAGLGVLIGTVGGVLLGAALLGAWIILGAPGIGVLGAGVLLLIAMTPALGIGALLARGILRAFVADPEASAAPAAPGACRTGLLLAAPVVLALVLASVALSRPVPAPPADAEAPLARTWVDLPVSGPDPAEEESVDPRQADPVPVPADVPVCTADQLRLRAGDWDLGGARSTATLEARNISTRTCALRGRPELQLRQGGGDIDLRIVPSAGQEGEDPDGLGAVLPAGGVAVSPLEWSGGGEAADRETGQRLAVRLPQSGGSIVPVPVVILAYPLVEESFAGMPGAQAGTGVDAGWGDPPPAPVDVRDGEPGGAELGAGIWALIS</sequence>
<evidence type="ECO:0000259" key="3">
    <source>
        <dbReference type="Pfam" id="PF14016"/>
    </source>
</evidence>